<feature type="compositionally biased region" description="Basic and acidic residues" evidence="10">
    <location>
        <begin position="570"/>
        <end position="581"/>
    </location>
</feature>
<dbReference type="GO" id="GO:0042162">
    <property type="term" value="F:telomeric DNA binding"/>
    <property type="evidence" value="ECO:0007669"/>
    <property type="project" value="TreeGrafter"/>
</dbReference>
<protein>
    <recommendedName>
        <fullName evidence="9">DNA-binding protein RAP1</fullName>
    </recommendedName>
</protein>
<dbReference type="GO" id="GO:0010833">
    <property type="term" value="P:telomere maintenance via telomere lengthening"/>
    <property type="evidence" value="ECO:0007669"/>
    <property type="project" value="UniProtKB-UniRule"/>
</dbReference>
<dbReference type="GO" id="GO:0031848">
    <property type="term" value="P:protection from non-homologous end joining at telomere"/>
    <property type="evidence" value="ECO:0007669"/>
    <property type="project" value="TreeGrafter"/>
</dbReference>
<comment type="function">
    <text evidence="9">Involved in the regulation of telomere length, clustering and has a specific role in telomere position effect (TPE).</text>
</comment>
<dbReference type="Pfam" id="PF11626">
    <property type="entry name" value="Rap1_C"/>
    <property type="match status" value="1"/>
</dbReference>
<dbReference type="Pfam" id="PF00320">
    <property type="entry name" value="GATA"/>
    <property type="match status" value="1"/>
</dbReference>
<dbReference type="InterPro" id="IPR013088">
    <property type="entry name" value="Znf_NHR/GATA"/>
</dbReference>
<feature type="region of interest" description="Disordered" evidence="10">
    <location>
        <begin position="183"/>
        <end position="232"/>
    </location>
</feature>
<gene>
    <name evidence="12" type="ORF">Z517_08313</name>
</gene>
<evidence type="ECO:0000313" key="12">
    <source>
        <dbReference type="EMBL" id="KIW78477.1"/>
    </source>
</evidence>
<evidence type="ECO:0000256" key="2">
    <source>
        <dbReference type="ARBA" id="ARBA00022454"/>
    </source>
</evidence>
<keyword evidence="2 9" id="KW-0158">Chromosome</keyword>
<dbReference type="VEuPathDB" id="FungiDB:Z517_08313"/>
<feature type="compositionally biased region" description="Basic and acidic residues" evidence="10">
    <location>
        <begin position="865"/>
        <end position="875"/>
    </location>
</feature>
<evidence type="ECO:0000256" key="9">
    <source>
        <dbReference type="RuleBase" id="RU367107"/>
    </source>
</evidence>
<evidence type="ECO:0000256" key="1">
    <source>
        <dbReference type="ARBA" id="ARBA00010467"/>
    </source>
</evidence>
<feature type="compositionally biased region" description="Acidic residues" evidence="10">
    <location>
        <begin position="853"/>
        <end position="864"/>
    </location>
</feature>
<evidence type="ECO:0000256" key="8">
    <source>
        <dbReference type="PROSITE-ProRule" id="PRU00094"/>
    </source>
</evidence>
<keyword evidence="3 9" id="KW-0779">Telomere</keyword>
<keyword evidence="5" id="KW-0010">Activator</keyword>
<feature type="region of interest" description="Disordered" evidence="10">
    <location>
        <begin position="104"/>
        <end position="123"/>
    </location>
</feature>
<dbReference type="InterPro" id="IPR009057">
    <property type="entry name" value="Homeodomain-like_sf"/>
</dbReference>
<dbReference type="InterPro" id="IPR039595">
    <property type="entry name" value="TE2IP/Rap1"/>
</dbReference>
<comment type="subunit">
    <text evidence="9">Homodimer.</text>
</comment>
<dbReference type="InterPro" id="IPR000679">
    <property type="entry name" value="Znf_GATA"/>
</dbReference>
<keyword evidence="13" id="KW-1185">Reference proteome</keyword>
<comment type="similarity">
    <text evidence="1 9">Belongs to the RAP1 family.</text>
</comment>
<feature type="compositionally biased region" description="Polar residues" evidence="10">
    <location>
        <begin position="494"/>
        <end position="513"/>
    </location>
</feature>
<feature type="region of interest" description="Disordered" evidence="10">
    <location>
        <begin position="1"/>
        <end position="21"/>
    </location>
</feature>
<keyword evidence="8" id="KW-0863">Zinc-finger</keyword>
<evidence type="ECO:0000256" key="6">
    <source>
        <dbReference type="ARBA" id="ARBA00023163"/>
    </source>
</evidence>
<feature type="region of interest" description="Disordered" evidence="10">
    <location>
        <begin position="438"/>
        <end position="616"/>
    </location>
</feature>
<dbReference type="CDD" id="cd11655">
    <property type="entry name" value="rap1_myb-like"/>
    <property type="match status" value="1"/>
</dbReference>
<dbReference type="AlphaFoldDB" id="A0A0D2EW67"/>
<feature type="compositionally biased region" description="Polar residues" evidence="10">
    <location>
        <begin position="464"/>
        <end position="482"/>
    </location>
</feature>
<dbReference type="STRING" id="1442368.A0A0D2EW67"/>
<feature type="compositionally biased region" description="Polar residues" evidence="10">
    <location>
        <begin position="582"/>
        <end position="591"/>
    </location>
</feature>
<dbReference type="RefSeq" id="XP_013282285.1">
    <property type="nucleotide sequence ID" value="XM_013426831.1"/>
</dbReference>
<sequence length="1004" mass="112462">MSGHIVYHGVPRTHNDDSDRESHATLFAGQKLWFSHAIPQRQQMIQKAQLNGAVVVSRDTEADVRLVDHLRKNNAPGTYSYRYVELSLRNGQLENLADHAVGAPSRVSRPVGSTVTAPKSGRTPFTAEDDQFLWDWMKPFIDRGGAWKGNEIYKQMEEANPRHTYQSWRDRWIKHTQFHKRQVRETVAPERPRMDAPETRLSHSVPERRHRPELPDDGGSARAKPGIDPSQSVTAVSGRVADRLPNIAAPQGEVSLTVPTTSRSPEVVADTHHDVSQTQSSTNPQSTIRTSFNIEEYNELYELAATFEGGQFIDFDTPWEELARQRGTHTPAEWKHFFISRIIPDYCKAKNLTVLEVAPYLASEPDEHTTNTVELLDSREKVEATSVTSQTQDDGECANCFTTETVRWRHDKEGKLICDECAKFVRRHGYHRPSTALSVDDAAMNKDEDEQPEIHARKRRITDGRTNSAANTNLPQNASRVGSTGPPAPVRGDYSQQVPSDTPPSFQLETPLTSRPPGPNESRKRRAGKGSQSQSTQESSQSGTQSQTVDDSLRQESHNQTLPSKGLTADMRDFQSRESDTHAQPSTISENDPSREGATAFLVSPGGKRKPPQDELGDISYWQYSSISIQNTIRSSSRSLAVTDSQWDDALLHPMASSNPPKRARTFRDHSPVSATESDNDDEMRKHYRRSKSGLAADFSGSATFLRDLASEQFETAQESIPEYETGPEEPLQSNGQRKTPLALSNRLEDIKAELDIAIEHPESSDRIDAVSDGISDVAHEENIRENVTRLTEIDESDHSQDSLKVQRRLSDHSFLEPPPILSYPALRNPQASPGAADMPSSSEDVSGKRGEVEEEQTEQEETREDSSPEPDGHETDEWMALQQTLHSSVPDLEPVLFKALESTSFDFGLASEVVEIMLTNRRRVLEKQRGRGLKSGTGRLTELAEANLDMESLLPRAMRGVWTETDDSLLLSPDANDMNTVLRKHGRNVCDLRFEFLRHFVEE</sequence>
<evidence type="ECO:0000256" key="3">
    <source>
        <dbReference type="ARBA" id="ARBA00022895"/>
    </source>
</evidence>
<dbReference type="CDD" id="cd00202">
    <property type="entry name" value="ZnF_GATA"/>
    <property type="match status" value="1"/>
</dbReference>
<organism evidence="12 13">
    <name type="scientific">Fonsecaea pedrosoi CBS 271.37</name>
    <dbReference type="NCBI Taxonomy" id="1442368"/>
    <lineage>
        <taxon>Eukaryota</taxon>
        <taxon>Fungi</taxon>
        <taxon>Dikarya</taxon>
        <taxon>Ascomycota</taxon>
        <taxon>Pezizomycotina</taxon>
        <taxon>Eurotiomycetes</taxon>
        <taxon>Chaetothyriomycetidae</taxon>
        <taxon>Chaetothyriales</taxon>
        <taxon>Herpotrichiellaceae</taxon>
        <taxon>Fonsecaea</taxon>
    </lineage>
</organism>
<feature type="region of interest" description="Disordered" evidence="10">
    <location>
        <begin position="716"/>
        <end position="739"/>
    </location>
</feature>
<dbReference type="InterPro" id="IPR015010">
    <property type="entry name" value="TERF2IP_Myb"/>
</dbReference>
<proteinExistence type="inferred from homology"/>
<dbReference type="Gene3D" id="1.10.10.2170">
    <property type="match status" value="1"/>
</dbReference>
<feature type="region of interest" description="Disordered" evidence="10">
    <location>
        <begin position="652"/>
        <end position="685"/>
    </location>
</feature>
<dbReference type="HOGENOM" id="CLU_301477_0_0_1"/>
<evidence type="ECO:0000256" key="10">
    <source>
        <dbReference type="SAM" id="MobiDB-lite"/>
    </source>
</evidence>
<name>A0A0D2EW67_9EURO</name>
<feature type="compositionally biased region" description="Basic and acidic residues" evidence="10">
    <location>
        <begin position="183"/>
        <end position="214"/>
    </location>
</feature>
<keyword evidence="4" id="KW-0805">Transcription regulation</keyword>
<feature type="domain" description="GATA-type" evidence="11">
    <location>
        <begin position="391"/>
        <end position="457"/>
    </location>
</feature>
<keyword evidence="7 9" id="KW-0539">Nucleus</keyword>
<dbReference type="PROSITE" id="PS50114">
    <property type="entry name" value="GATA_ZN_FINGER_2"/>
    <property type="match status" value="1"/>
</dbReference>
<evidence type="ECO:0000313" key="13">
    <source>
        <dbReference type="Proteomes" id="UP000053029"/>
    </source>
</evidence>
<dbReference type="GO" id="GO:0070187">
    <property type="term" value="C:shelterin complex"/>
    <property type="evidence" value="ECO:0007669"/>
    <property type="project" value="TreeGrafter"/>
</dbReference>
<dbReference type="GeneID" id="25307803"/>
<dbReference type="SUPFAM" id="SSF46689">
    <property type="entry name" value="Homeodomain-like"/>
    <property type="match status" value="1"/>
</dbReference>
<dbReference type="PANTHER" id="PTHR16466:SF6">
    <property type="entry name" value="TELOMERIC REPEAT-BINDING FACTOR 2-INTERACTING PROTEIN 1"/>
    <property type="match status" value="1"/>
</dbReference>
<dbReference type="PANTHER" id="PTHR16466">
    <property type="entry name" value="TELOMERE REPEAT-BINDING FACTOR 2-INTERACTING PROTEIN 1"/>
    <property type="match status" value="1"/>
</dbReference>
<keyword evidence="8" id="KW-0862">Zinc</keyword>
<dbReference type="Gene3D" id="3.30.50.10">
    <property type="entry name" value="Erythroid Transcription Factor GATA-1, subunit A"/>
    <property type="match status" value="1"/>
</dbReference>
<dbReference type="InterPro" id="IPR038104">
    <property type="entry name" value="Rap1_C_sf"/>
</dbReference>
<accession>A0A0D2EW67</accession>
<dbReference type="Proteomes" id="UP000053029">
    <property type="component" value="Unassembled WGS sequence"/>
</dbReference>
<dbReference type="Gene3D" id="1.10.10.60">
    <property type="entry name" value="Homeodomain-like"/>
    <property type="match status" value="1"/>
</dbReference>
<dbReference type="GO" id="GO:0006355">
    <property type="term" value="P:regulation of DNA-templated transcription"/>
    <property type="evidence" value="ECO:0007669"/>
    <property type="project" value="InterPro"/>
</dbReference>
<feature type="region of interest" description="Disordered" evidence="10">
    <location>
        <begin position="815"/>
        <end position="875"/>
    </location>
</feature>
<dbReference type="Pfam" id="PF08914">
    <property type="entry name" value="Myb_Rap1"/>
    <property type="match status" value="1"/>
</dbReference>
<dbReference type="InterPro" id="IPR021661">
    <property type="entry name" value="Rap1_C"/>
</dbReference>
<dbReference type="GO" id="GO:0008270">
    <property type="term" value="F:zinc ion binding"/>
    <property type="evidence" value="ECO:0007669"/>
    <property type="project" value="UniProtKB-KW"/>
</dbReference>
<evidence type="ECO:0000256" key="4">
    <source>
        <dbReference type="ARBA" id="ARBA00023015"/>
    </source>
</evidence>
<keyword evidence="8" id="KW-0479">Metal-binding</keyword>
<evidence type="ECO:0000256" key="7">
    <source>
        <dbReference type="ARBA" id="ARBA00023242"/>
    </source>
</evidence>
<dbReference type="EMBL" id="KN846973">
    <property type="protein sequence ID" value="KIW78477.1"/>
    <property type="molecule type" value="Genomic_DNA"/>
</dbReference>
<dbReference type="OrthoDB" id="435460at2759"/>
<evidence type="ECO:0000256" key="5">
    <source>
        <dbReference type="ARBA" id="ARBA00023159"/>
    </source>
</evidence>
<feature type="compositionally biased region" description="Low complexity" evidence="10">
    <location>
        <begin position="530"/>
        <end position="548"/>
    </location>
</feature>
<dbReference type="SUPFAM" id="SSF57716">
    <property type="entry name" value="Glucocorticoid receptor-like (DNA-binding domain)"/>
    <property type="match status" value="1"/>
</dbReference>
<keyword evidence="6" id="KW-0804">Transcription</keyword>
<reference evidence="12 13" key="1">
    <citation type="submission" date="2015-01" db="EMBL/GenBank/DDBJ databases">
        <title>The Genome Sequence of Fonsecaea pedrosoi CBS 271.37.</title>
        <authorList>
            <consortium name="The Broad Institute Genomics Platform"/>
            <person name="Cuomo C."/>
            <person name="de Hoog S."/>
            <person name="Gorbushina A."/>
            <person name="Stielow B."/>
            <person name="Teixiera M."/>
            <person name="Abouelleil A."/>
            <person name="Chapman S.B."/>
            <person name="Priest M."/>
            <person name="Young S.K."/>
            <person name="Wortman J."/>
            <person name="Nusbaum C."/>
            <person name="Birren B."/>
        </authorList>
    </citation>
    <scope>NUCLEOTIDE SEQUENCE [LARGE SCALE GENOMIC DNA]</scope>
    <source>
        <strain evidence="12 13">CBS 271.37</strain>
    </source>
</reference>
<evidence type="ECO:0000259" key="11">
    <source>
        <dbReference type="PROSITE" id="PS50114"/>
    </source>
</evidence>
<dbReference type="SMART" id="SM00401">
    <property type="entry name" value="ZnF_GATA"/>
    <property type="match status" value="1"/>
</dbReference>
<comment type="subcellular location">
    <subcellularLocation>
        <location evidence="9">Nucleus</location>
    </subcellularLocation>
    <subcellularLocation>
        <location evidence="9">Chromosome</location>
        <location evidence="9">Telomere</location>
    </subcellularLocation>
</comment>